<keyword evidence="1" id="KW-1133">Transmembrane helix</keyword>
<reference evidence="3" key="1">
    <citation type="journal article" date="2019" name="Int. J. Syst. Evol. Microbiol.">
        <title>The Global Catalogue of Microorganisms (GCM) 10K type strain sequencing project: providing services to taxonomists for standard genome sequencing and annotation.</title>
        <authorList>
            <consortium name="The Broad Institute Genomics Platform"/>
            <consortium name="The Broad Institute Genome Sequencing Center for Infectious Disease"/>
            <person name="Wu L."/>
            <person name="Ma J."/>
        </authorList>
    </citation>
    <scope>NUCLEOTIDE SEQUENCE [LARGE SCALE GENOMIC DNA]</scope>
    <source>
        <strain evidence="3">CCM 7043</strain>
    </source>
</reference>
<evidence type="ECO:0000313" key="2">
    <source>
        <dbReference type="EMBL" id="MFD1517819.1"/>
    </source>
</evidence>
<proteinExistence type="predicted"/>
<gene>
    <name evidence="2" type="ORF">ACFSJD_09985</name>
</gene>
<accession>A0ABW4EQI0</accession>
<evidence type="ECO:0000256" key="1">
    <source>
        <dbReference type="SAM" id="Phobius"/>
    </source>
</evidence>
<keyword evidence="1" id="KW-0812">Transmembrane</keyword>
<dbReference type="Proteomes" id="UP001597114">
    <property type="component" value="Unassembled WGS sequence"/>
</dbReference>
<dbReference type="RefSeq" id="WP_344724583.1">
    <property type="nucleotide sequence ID" value="NZ_BAAAUS010000026.1"/>
</dbReference>
<dbReference type="EMBL" id="JBHUCO010000011">
    <property type="protein sequence ID" value="MFD1517819.1"/>
    <property type="molecule type" value="Genomic_DNA"/>
</dbReference>
<comment type="caution">
    <text evidence="2">The sequence shown here is derived from an EMBL/GenBank/DDBJ whole genome shotgun (WGS) entry which is preliminary data.</text>
</comment>
<feature type="transmembrane region" description="Helical" evidence="1">
    <location>
        <begin position="36"/>
        <end position="56"/>
    </location>
</feature>
<keyword evidence="3" id="KW-1185">Reference proteome</keyword>
<name>A0ABW4EQI0_9PSEU</name>
<keyword evidence="1" id="KW-0472">Membrane</keyword>
<evidence type="ECO:0000313" key="3">
    <source>
        <dbReference type="Proteomes" id="UP001597114"/>
    </source>
</evidence>
<organism evidence="2 3">
    <name type="scientific">Pseudonocardia yunnanensis</name>
    <dbReference type="NCBI Taxonomy" id="58107"/>
    <lineage>
        <taxon>Bacteria</taxon>
        <taxon>Bacillati</taxon>
        <taxon>Actinomycetota</taxon>
        <taxon>Actinomycetes</taxon>
        <taxon>Pseudonocardiales</taxon>
        <taxon>Pseudonocardiaceae</taxon>
        <taxon>Pseudonocardia</taxon>
    </lineage>
</organism>
<sequence length="88" mass="9259">MTTPTSLHLAGTDTADHDFWRGQSMITLSRVSARSILGLFGIAAATSMVAVNLAAWRSSTNLPLALFPSLGRLAVSRSSWPTCGPTAL</sequence>
<protein>
    <submittedName>
        <fullName evidence="2">Uncharacterized protein</fullName>
    </submittedName>
</protein>